<evidence type="ECO:0000256" key="4">
    <source>
        <dbReference type="ARBA" id="ARBA00022679"/>
    </source>
</evidence>
<dbReference type="PANTHER" id="PTHR34220:SF11">
    <property type="entry name" value="SENSOR PROTEIN KINASE HPTS"/>
    <property type="match status" value="1"/>
</dbReference>
<evidence type="ECO:0000313" key="15">
    <source>
        <dbReference type="Proteomes" id="UP001292084"/>
    </source>
</evidence>
<keyword evidence="8" id="KW-0067">ATP-binding</keyword>
<evidence type="ECO:0000256" key="6">
    <source>
        <dbReference type="ARBA" id="ARBA00022741"/>
    </source>
</evidence>
<evidence type="ECO:0000256" key="10">
    <source>
        <dbReference type="ARBA" id="ARBA00023012"/>
    </source>
</evidence>
<evidence type="ECO:0000256" key="11">
    <source>
        <dbReference type="ARBA" id="ARBA00023136"/>
    </source>
</evidence>
<dbReference type="InterPro" id="IPR003660">
    <property type="entry name" value="HAMP_dom"/>
</dbReference>
<comment type="subcellular location">
    <subcellularLocation>
        <location evidence="1">Cell membrane</location>
        <topology evidence="1">Multi-pass membrane protein</topology>
    </subcellularLocation>
</comment>
<dbReference type="Pfam" id="PF02518">
    <property type="entry name" value="HATPase_c"/>
    <property type="match status" value="1"/>
</dbReference>
<dbReference type="EC" id="2.7.13.3" evidence="14"/>
<evidence type="ECO:0000256" key="9">
    <source>
        <dbReference type="ARBA" id="ARBA00022989"/>
    </source>
</evidence>
<keyword evidence="9 12" id="KW-1133">Transmembrane helix</keyword>
<evidence type="ECO:0000256" key="12">
    <source>
        <dbReference type="SAM" id="Phobius"/>
    </source>
</evidence>
<keyword evidence="7 14" id="KW-0418">Kinase</keyword>
<dbReference type="SMART" id="SM00387">
    <property type="entry name" value="HATPase_c"/>
    <property type="match status" value="1"/>
</dbReference>
<dbReference type="Proteomes" id="UP001292084">
    <property type="component" value="Unassembled WGS sequence"/>
</dbReference>
<dbReference type="Pfam" id="PF06580">
    <property type="entry name" value="His_kinase"/>
    <property type="match status" value="1"/>
</dbReference>
<comment type="caution">
    <text evidence="14">The sequence shown here is derived from an EMBL/GenBank/DDBJ whole genome shotgun (WGS) entry which is preliminary data.</text>
</comment>
<keyword evidence="6" id="KW-0547">Nucleotide-binding</keyword>
<dbReference type="GO" id="GO:0004673">
    <property type="term" value="F:protein histidine kinase activity"/>
    <property type="evidence" value="ECO:0007669"/>
    <property type="project" value="UniProtKB-EC"/>
</dbReference>
<feature type="transmembrane region" description="Helical" evidence="12">
    <location>
        <begin position="294"/>
        <end position="313"/>
    </location>
</feature>
<sequence length="587" mass="68371">MKALYKIRQINKRMFHRVFITYSVVIFLAMAALFLFLSEYYADFIIQREVDRQSDIVDDLKDEIQEKHDFVRQGVRQLYQEERLIEDVAFALQHSYEEYLRYRLDRFSESDSFVPYHFDIFVENYFSRDEEAIAVQIRNENLGTEYVYLYDHTKWNLEMEDQQERPIKEYADEPPPGDMLVISEQINDPVSMDRLGEMLVYFSYDNLDRLLSLQDSAVSSSYVIMNENKDIFYQNGQDTEILIEEVGFQAVETQIRPDDTYYLQSSIDPVSGLMVASLVPEAGMAQLFTYRTTILLIISLLTFLAIGLPYWTLRSYSHRVDLILSKMREVQSGQLDARIEKTRHQDDLSVISDTFNETLDELNDYIHKVYFSRLKQKEAELANLQAQINPHFLYNTLEAIRMKSLKEGARTSSKMIVQLAKLFRYSLKSEELVSVENECNHAREYINLFKARFENLLHADFTIEAGLSEKKMPPFILQPLIENYLIHGFDPGKTDNRLSVDIKSEEQYLRIMICDNGKGISAEKLREIHERLKDQKSSSDSIGLGNVHERIQLKFGKTYGVEVNSEQGVKTVIHVTLPILTGGNSDV</sequence>
<evidence type="ECO:0000256" key="5">
    <source>
        <dbReference type="ARBA" id="ARBA00022692"/>
    </source>
</evidence>
<keyword evidence="2" id="KW-1003">Cell membrane</keyword>
<dbReference type="InterPro" id="IPR003594">
    <property type="entry name" value="HATPase_dom"/>
</dbReference>
<feature type="transmembrane region" description="Helical" evidence="12">
    <location>
        <begin position="20"/>
        <end position="42"/>
    </location>
</feature>
<protein>
    <submittedName>
        <fullName evidence="14">Sensor histidine kinase</fullName>
        <ecNumber evidence="14">2.7.13.3</ecNumber>
    </submittedName>
</protein>
<dbReference type="EMBL" id="JAXQNN010000001">
    <property type="protein sequence ID" value="MDZ5711422.1"/>
    <property type="molecule type" value="Genomic_DNA"/>
</dbReference>
<feature type="domain" description="HAMP" evidence="13">
    <location>
        <begin position="314"/>
        <end position="367"/>
    </location>
</feature>
<accession>A0ABU5KJS6</accession>
<keyword evidence="11 12" id="KW-0472">Membrane</keyword>
<keyword evidence="3" id="KW-0597">Phosphoprotein</keyword>
<evidence type="ECO:0000313" key="14">
    <source>
        <dbReference type="EMBL" id="MDZ5711422.1"/>
    </source>
</evidence>
<proteinExistence type="predicted"/>
<evidence type="ECO:0000256" key="3">
    <source>
        <dbReference type="ARBA" id="ARBA00022553"/>
    </source>
</evidence>
<keyword evidence="15" id="KW-1185">Reference proteome</keyword>
<evidence type="ECO:0000256" key="2">
    <source>
        <dbReference type="ARBA" id="ARBA00022475"/>
    </source>
</evidence>
<dbReference type="InterPro" id="IPR010559">
    <property type="entry name" value="Sig_transdc_His_kin_internal"/>
</dbReference>
<dbReference type="RefSeq" id="WP_322420428.1">
    <property type="nucleotide sequence ID" value="NZ_JAXQNN010000001.1"/>
</dbReference>
<keyword evidence="4 14" id="KW-0808">Transferase</keyword>
<dbReference type="InterPro" id="IPR050640">
    <property type="entry name" value="Bact_2-comp_sensor_kinase"/>
</dbReference>
<dbReference type="PROSITE" id="PS50885">
    <property type="entry name" value="HAMP"/>
    <property type="match status" value="1"/>
</dbReference>
<dbReference type="Gene3D" id="3.30.565.10">
    <property type="entry name" value="Histidine kinase-like ATPase, C-terminal domain"/>
    <property type="match status" value="1"/>
</dbReference>
<keyword evidence="5 12" id="KW-0812">Transmembrane</keyword>
<evidence type="ECO:0000256" key="1">
    <source>
        <dbReference type="ARBA" id="ARBA00004651"/>
    </source>
</evidence>
<evidence type="ECO:0000256" key="8">
    <source>
        <dbReference type="ARBA" id="ARBA00022840"/>
    </source>
</evidence>
<evidence type="ECO:0000256" key="7">
    <source>
        <dbReference type="ARBA" id="ARBA00022777"/>
    </source>
</evidence>
<dbReference type="SUPFAM" id="SSF55874">
    <property type="entry name" value="ATPase domain of HSP90 chaperone/DNA topoisomerase II/histidine kinase"/>
    <property type="match status" value="1"/>
</dbReference>
<name>A0ABU5KJS6_9BACL</name>
<dbReference type="InterPro" id="IPR036890">
    <property type="entry name" value="HATPase_C_sf"/>
</dbReference>
<dbReference type="SMART" id="SM00304">
    <property type="entry name" value="HAMP"/>
    <property type="match status" value="1"/>
</dbReference>
<organism evidence="14 15">
    <name type="scientific">Jeotgalibacillus haloalkalitolerans</name>
    <dbReference type="NCBI Taxonomy" id="3104292"/>
    <lineage>
        <taxon>Bacteria</taxon>
        <taxon>Bacillati</taxon>
        <taxon>Bacillota</taxon>
        <taxon>Bacilli</taxon>
        <taxon>Bacillales</taxon>
        <taxon>Caryophanaceae</taxon>
        <taxon>Jeotgalibacillus</taxon>
    </lineage>
</organism>
<gene>
    <name evidence="14" type="ORF">UFB30_04260</name>
</gene>
<keyword evidence="10" id="KW-0902">Two-component regulatory system</keyword>
<reference evidence="14 15" key="1">
    <citation type="submission" date="2023-12" db="EMBL/GenBank/DDBJ databases">
        <title>Jeotgalibacillus haloalkaliphilus sp. nov., a novel salt-tolerant bacteria, isolated from the estuary of the Fenhe River into the Yellow River.</title>
        <authorList>
            <person name="Li Y."/>
        </authorList>
    </citation>
    <scope>NUCLEOTIDE SEQUENCE [LARGE SCALE GENOMIC DNA]</scope>
    <source>
        <strain evidence="14 15">HH7-29</strain>
    </source>
</reference>
<evidence type="ECO:0000259" key="13">
    <source>
        <dbReference type="PROSITE" id="PS50885"/>
    </source>
</evidence>
<dbReference type="PANTHER" id="PTHR34220">
    <property type="entry name" value="SENSOR HISTIDINE KINASE YPDA"/>
    <property type="match status" value="1"/>
</dbReference>
<dbReference type="Gene3D" id="6.10.340.10">
    <property type="match status" value="1"/>
</dbReference>